<evidence type="ECO:0000256" key="1">
    <source>
        <dbReference type="SAM" id="MobiDB-lite"/>
    </source>
</evidence>
<proteinExistence type="predicted"/>
<reference evidence="2" key="1">
    <citation type="submission" date="2023-07" db="EMBL/GenBank/DDBJ databases">
        <authorList>
            <consortium name="AG Swart"/>
            <person name="Singh M."/>
            <person name="Singh A."/>
            <person name="Seah K."/>
            <person name="Emmerich C."/>
        </authorList>
    </citation>
    <scope>NUCLEOTIDE SEQUENCE</scope>
    <source>
        <strain evidence="2">DP1</strain>
    </source>
</reference>
<name>A0AAD1Y5E8_EUPCR</name>
<feature type="region of interest" description="Disordered" evidence="1">
    <location>
        <begin position="316"/>
        <end position="346"/>
    </location>
</feature>
<sequence>MEKSVQDISLNNKESHKHPKKDKPSSRLEETYEAYQSLAQYKGNKIDDDIYEDFENPNGPSNPKWNNVFKHLLNEGQQDPKLKFLYSSIADKKKKSIVKIPRRRRTKMSKLSQMGINTSQDFYNMSQGDNELCSVASLSPHRIHPKHRFSSIESQKGVGSALGKSLFKKENTRSNKSLGSGIRLHIPKQSDDKLSMLKNEVVELQKSLNKKSGFLSHILRGGKVIYLNFFRKPVRGFCCNFTGAMSLVPLKKSSVNNTNDPAGKSSDNGGNKTGKHGISRLSAIIRRDLIPAQRFNKSVLQRNQVKNRCSEAKVSKKNSLKDISRDSPNFEVKNSRGKVNLNESPTGKEFKNLITFNEQNGKMSNESSVSVLDDTDSSVEELRIPKNSTRNCASSLEHKSVLFNNSYLSSSVNHNLIGASVLSKSSERIKKMKVGIKHLSPLPSLKKSTLQDPINKEDFYLKREKFLIKLLKKYKKLISKALFSLTS</sequence>
<organism evidence="2 3">
    <name type="scientific">Euplotes crassus</name>
    <dbReference type="NCBI Taxonomy" id="5936"/>
    <lineage>
        <taxon>Eukaryota</taxon>
        <taxon>Sar</taxon>
        <taxon>Alveolata</taxon>
        <taxon>Ciliophora</taxon>
        <taxon>Intramacronucleata</taxon>
        <taxon>Spirotrichea</taxon>
        <taxon>Hypotrichia</taxon>
        <taxon>Euplotida</taxon>
        <taxon>Euplotidae</taxon>
        <taxon>Moneuplotes</taxon>
    </lineage>
</organism>
<feature type="region of interest" description="Disordered" evidence="1">
    <location>
        <begin position="1"/>
        <end position="29"/>
    </location>
</feature>
<gene>
    <name evidence="2" type="ORF">ECRASSUSDP1_LOCUS25718</name>
</gene>
<dbReference type="AlphaFoldDB" id="A0AAD1Y5E8"/>
<keyword evidence="3" id="KW-1185">Reference proteome</keyword>
<protein>
    <submittedName>
        <fullName evidence="2">Uncharacterized protein</fullName>
    </submittedName>
</protein>
<feature type="compositionally biased region" description="Polar residues" evidence="1">
    <location>
        <begin position="253"/>
        <end position="270"/>
    </location>
</feature>
<feature type="compositionally biased region" description="Polar residues" evidence="1">
    <location>
        <begin position="1"/>
        <end position="12"/>
    </location>
</feature>
<comment type="caution">
    <text evidence="2">The sequence shown here is derived from an EMBL/GenBank/DDBJ whole genome shotgun (WGS) entry which is preliminary data.</text>
</comment>
<dbReference type="Proteomes" id="UP001295684">
    <property type="component" value="Unassembled WGS sequence"/>
</dbReference>
<accession>A0AAD1Y5E8</accession>
<feature type="region of interest" description="Disordered" evidence="1">
    <location>
        <begin position="252"/>
        <end position="276"/>
    </location>
</feature>
<feature type="compositionally biased region" description="Basic and acidic residues" evidence="1">
    <location>
        <begin position="316"/>
        <end position="325"/>
    </location>
</feature>
<evidence type="ECO:0000313" key="3">
    <source>
        <dbReference type="Proteomes" id="UP001295684"/>
    </source>
</evidence>
<dbReference type="EMBL" id="CAMPGE010026513">
    <property type="protein sequence ID" value="CAI2384196.1"/>
    <property type="molecule type" value="Genomic_DNA"/>
</dbReference>
<evidence type="ECO:0000313" key="2">
    <source>
        <dbReference type="EMBL" id="CAI2384196.1"/>
    </source>
</evidence>